<dbReference type="Gene3D" id="3.40.50.720">
    <property type="entry name" value="NAD(P)-binding Rossmann-like Domain"/>
    <property type="match status" value="1"/>
</dbReference>
<evidence type="ECO:0000256" key="9">
    <source>
        <dbReference type="PROSITE-ProRule" id="PRU01363"/>
    </source>
</evidence>
<feature type="transmembrane region" description="Helical" evidence="10">
    <location>
        <begin position="53"/>
        <end position="76"/>
    </location>
</feature>
<dbReference type="Pfam" id="PF22336">
    <property type="entry name" value="RhiE-like_linker"/>
    <property type="match status" value="1"/>
</dbReference>
<evidence type="ECO:0000259" key="11">
    <source>
        <dbReference type="PROSITE" id="PS50075"/>
    </source>
</evidence>
<dbReference type="CDD" id="cd00833">
    <property type="entry name" value="PKS"/>
    <property type="match status" value="2"/>
</dbReference>
<dbReference type="InterPro" id="IPR049551">
    <property type="entry name" value="PKS_DH_C"/>
</dbReference>
<dbReference type="InterPro" id="IPR036291">
    <property type="entry name" value="NAD(P)-bd_dom_sf"/>
</dbReference>
<dbReference type="SMART" id="SM00823">
    <property type="entry name" value="PKS_PP"/>
    <property type="match status" value="3"/>
</dbReference>
<dbReference type="Gene3D" id="1.10.1200.10">
    <property type="entry name" value="ACP-like"/>
    <property type="match status" value="3"/>
</dbReference>
<dbReference type="SUPFAM" id="SSF47336">
    <property type="entry name" value="ACP-like"/>
    <property type="match status" value="3"/>
</dbReference>
<dbReference type="PROSITE" id="PS00606">
    <property type="entry name" value="KS3_1"/>
    <property type="match status" value="1"/>
</dbReference>
<feature type="active site" description="Proton donor; for dehydratase activity" evidence="9">
    <location>
        <position position="3852"/>
    </location>
</feature>
<dbReference type="EMBL" id="LT828648">
    <property type="protein sequence ID" value="SLM49934.1"/>
    <property type="molecule type" value="Genomic_DNA"/>
</dbReference>
<keyword evidence="3" id="KW-0596">Phosphopantetheine</keyword>
<dbReference type="InterPro" id="IPR025110">
    <property type="entry name" value="AMP-bd_C"/>
</dbReference>
<dbReference type="SMART" id="SM00826">
    <property type="entry name" value="PKS_DH"/>
    <property type="match status" value="1"/>
</dbReference>
<dbReference type="Pfam" id="PF14765">
    <property type="entry name" value="PS-DH"/>
    <property type="match status" value="1"/>
</dbReference>
<dbReference type="InterPro" id="IPR042099">
    <property type="entry name" value="ANL_N_sf"/>
</dbReference>
<evidence type="ECO:0000256" key="4">
    <source>
        <dbReference type="ARBA" id="ARBA00022490"/>
    </source>
</evidence>
<keyword evidence="5" id="KW-0597">Phosphoprotein</keyword>
<dbReference type="SUPFAM" id="SSF51735">
    <property type="entry name" value="NAD(P)-binding Rossmann-fold domains"/>
    <property type="match status" value="1"/>
</dbReference>
<dbReference type="InterPro" id="IPR000873">
    <property type="entry name" value="AMP-dep_synth/lig_dom"/>
</dbReference>
<dbReference type="NCBIfam" id="TIGR01733">
    <property type="entry name" value="AA-adenyl-dom"/>
    <property type="match status" value="1"/>
</dbReference>
<dbReference type="InterPro" id="IPR014031">
    <property type="entry name" value="Ketoacyl_synth_C"/>
</dbReference>
<dbReference type="FunFam" id="3.40.47.10:FF:000019">
    <property type="entry name" value="Polyketide synthase type I"/>
    <property type="match status" value="2"/>
</dbReference>
<dbReference type="InterPro" id="IPR009081">
    <property type="entry name" value="PP-bd_ACP"/>
</dbReference>
<dbReference type="GO" id="GO:0031177">
    <property type="term" value="F:phosphopantetheine binding"/>
    <property type="evidence" value="ECO:0007669"/>
    <property type="project" value="InterPro"/>
</dbReference>
<dbReference type="Gene3D" id="3.10.129.110">
    <property type="entry name" value="Polyketide synthase dehydratase"/>
    <property type="match status" value="1"/>
</dbReference>
<dbReference type="Pfam" id="PF16197">
    <property type="entry name" value="KAsynt_C_assoc"/>
    <property type="match status" value="1"/>
</dbReference>
<protein>
    <submittedName>
        <fullName evidence="14">Putative Phenylalanine racemase (ATP-hydrolyzing)</fullName>
        <ecNumber evidence="14">5.1.1.11</ecNumber>
    </submittedName>
</protein>
<evidence type="ECO:0000256" key="3">
    <source>
        <dbReference type="ARBA" id="ARBA00022450"/>
    </source>
</evidence>
<dbReference type="InterPro" id="IPR054514">
    <property type="entry name" value="RhiE-like_linker"/>
</dbReference>
<dbReference type="GO" id="GO:0004312">
    <property type="term" value="F:fatty acid synthase activity"/>
    <property type="evidence" value="ECO:0007669"/>
    <property type="project" value="TreeGrafter"/>
</dbReference>
<dbReference type="PROSITE" id="PS52019">
    <property type="entry name" value="PKS_MFAS_DH"/>
    <property type="match status" value="1"/>
</dbReference>
<dbReference type="InterPro" id="IPR020841">
    <property type="entry name" value="PKS_Beta-ketoAc_synthase_dom"/>
</dbReference>
<name>A0A1W1IA85_9BACT</name>
<proteinExistence type="predicted"/>
<keyword evidence="15" id="KW-1185">Reference proteome</keyword>
<feature type="domain" description="Carrier" evidence="11">
    <location>
        <begin position="1433"/>
        <end position="1510"/>
    </location>
</feature>
<dbReference type="InterPro" id="IPR049552">
    <property type="entry name" value="PKS_DH_N"/>
</dbReference>
<dbReference type="Gene3D" id="2.30.38.10">
    <property type="entry name" value="Luciferase, Domain 3"/>
    <property type="match status" value="1"/>
</dbReference>
<feature type="region of interest" description="N-terminal hotdog fold" evidence="9">
    <location>
        <begin position="3646"/>
        <end position="3775"/>
    </location>
</feature>
<dbReference type="Pfam" id="PF08659">
    <property type="entry name" value="KR"/>
    <property type="match status" value="1"/>
</dbReference>
<keyword evidence="7" id="KW-0677">Repeat</keyword>
<evidence type="ECO:0000256" key="7">
    <source>
        <dbReference type="ARBA" id="ARBA00022737"/>
    </source>
</evidence>
<evidence type="ECO:0000259" key="13">
    <source>
        <dbReference type="PROSITE" id="PS52019"/>
    </source>
</evidence>
<dbReference type="FunFam" id="3.30.559.10:FF:000023">
    <property type="entry name" value="Non-ribosomal peptide synthetase"/>
    <property type="match status" value="1"/>
</dbReference>
<feature type="active site" description="Proton acceptor; for dehydratase activity" evidence="9">
    <location>
        <position position="3686"/>
    </location>
</feature>
<feature type="region of interest" description="C-terminal hotdog fold" evidence="9">
    <location>
        <begin position="3789"/>
        <end position="3941"/>
    </location>
</feature>
<feature type="domain" description="Carrier" evidence="11">
    <location>
        <begin position="745"/>
        <end position="819"/>
    </location>
</feature>
<organism evidence="14 15">
    <name type="scientific">Nitrospira japonica</name>
    <dbReference type="NCBI Taxonomy" id="1325564"/>
    <lineage>
        <taxon>Bacteria</taxon>
        <taxon>Pseudomonadati</taxon>
        <taxon>Nitrospirota</taxon>
        <taxon>Nitrospiria</taxon>
        <taxon>Nitrospirales</taxon>
        <taxon>Nitrospiraceae</taxon>
        <taxon>Nitrospira</taxon>
    </lineage>
</organism>
<dbReference type="SUPFAM" id="SSF52777">
    <property type="entry name" value="CoA-dependent acyltransferases"/>
    <property type="match status" value="5"/>
</dbReference>
<feature type="domain" description="Ketosynthase family 3 (KS3)" evidence="12">
    <location>
        <begin position="833"/>
        <end position="1258"/>
    </location>
</feature>
<dbReference type="KEGG" id="nja:NSJP_3767"/>
<dbReference type="EC" id="5.1.1.11" evidence="14"/>
<dbReference type="Gene3D" id="3.40.50.12780">
    <property type="entry name" value="N-terminal domain of ligase-like"/>
    <property type="match status" value="1"/>
</dbReference>
<evidence type="ECO:0000256" key="1">
    <source>
        <dbReference type="ARBA" id="ARBA00004496"/>
    </source>
</evidence>
<dbReference type="Pfam" id="PF00668">
    <property type="entry name" value="Condensation"/>
    <property type="match status" value="2"/>
</dbReference>
<keyword evidence="14" id="KW-0413">Isomerase</keyword>
<dbReference type="Pfam" id="PF02801">
    <property type="entry name" value="Ketoacyl-synt_C"/>
    <property type="match status" value="2"/>
</dbReference>
<accession>A0A1W1IA85</accession>
<dbReference type="SMART" id="SM00825">
    <property type="entry name" value="PKS_KS"/>
    <property type="match status" value="2"/>
</dbReference>
<dbReference type="NCBIfam" id="NF003417">
    <property type="entry name" value="PRK04813.1"/>
    <property type="match status" value="2"/>
</dbReference>
<feature type="domain" description="PKS/mFAS DH" evidence="13">
    <location>
        <begin position="3646"/>
        <end position="3941"/>
    </location>
</feature>
<dbReference type="Proteomes" id="UP000192042">
    <property type="component" value="Chromosome I"/>
</dbReference>
<dbReference type="PROSITE" id="PS52004">
    <property type="entry name" value="KS3_2"/>
    <property type="match status" value="2"/>
</dbReference>
<dbReference type="Pfam" id="PF00109">
    <property type="entry name" value="ketoacyl-synt"/>
    <property type="match status" value="2"/>
</dbReference>
<dbReference type="InterPro" id="IPR018201">
    <property type="entry name" value="Ketoacyl_synth_AS"/>
</dbReference>
<dbReference type="PANTHER" id="PTHR43775">
    <property type="entry name" value="FATTY ACID SYNTHASE"/>
    <property type="match status" value="1"/>
</dbReference>
<keyword evidence="6" id="KW-0808">Transferase</keyword>
<dbReference type="SUPFAM" id="SSF53901">
    <property type="entry name" value="Thiolase-like"/>
    <property type="match status" value="2"/>
</dbReference>
<dbReference type="SMART" id="SM01294">
    <property type="entry name" value="PKS_PP_betabranch"/>
    <property type="match status" value="1"/>
</dbReference>
<comment type="pathway">
    <text evidence="2">Antibiotic biosynthesis.</text>
</comment>
<dbReference type="STRING" id="1325564.NSJP_3767"/>
<dbReference type="FunFam" id="3.40.50.12780:FF:000012">
    <property type="entry name" value="Non-ribosomal peptide synthetase"/>
    <property type="match status" value="1"/>
</dbReference>
<dbReference type="InterPro" id="IPR042104">
    <property type="entry name" value="PKS_dehydratase_sf"/>
</dbReference>
<dbReference type="PANTHER" id="PTHR43775:SF37">
    <property type="entry name" value="SI:DKEY-61P9.11"/>
    <property type="match status" value="1"/>
</dbReference>
<dbReference type="GO" id="GO:0047462">
    <property type="term" value="F:phenylalanine racemase (ATP-hydrolyzing) activity"/>
    <property type="evidence" value="ECO:0007669"/>
    <property type="project" value="UniProtKB-EC"/>
</dbReference>
<dbReference type="Gene3D" id="3.40.50.980">
    <property type="match status" value="2"/>
</dbReference>
<dbReference type="InterPro" id="IPR016039">
    <property type="entry name" value="Thiolase-like"/>
</dbReference>
<dbReference type="InterPro" id="IPR013968">
    <property type="entry name" value="PKS_KR"/>
</dbReference>
<evidence type="ECO:0000259" key="12">
    <source>
        <dbReference type="PROSITE" id="PS52004"/>
    </source>
</evidence>
<keyword evidence="10" id="KW-1133">Transmembrane helix</keyword>
<dbReference type="Pfam" id="PF21089">
    <property type="entry name" value="PKS_DH_N"/>
    <property type="match status" value="1"/>
</dbReference>
<evidence type="ECO:0000256" key="10">
    <source>
        <dbReference type="SAM" id="Phobius"/>
    </source>
</evidence>
<dbReference type="Gene3D" id="3.40.47.10">
    <property type="match status" value="2"/>
</dbReference>
<dbReference type="PROSITE" id="PS00455">
    <property type="entry name" value="AMP_BINDING"/>
    <property type="match status" value="2"/>
</dbReference>
<comment type="subcellular location">
    <subcellularLocation>
        <location evidence="1">Cytoplasm</location>
    </subcellularLocation>
</comment>
<comment type="function">
    <text evidence="8">Involved in production of the polyketide antibiotic thailandamide.</text>
</comment>
<dbReference type="InterPro" id="IPR010071">
    <property type="entry name" value="AA_adenyl_dom"/>
</dbReference>
<dbReference type="Pfam" id="PF13193">
    <property type="entry name" value="AMP-binding_C"/>
    <property type="match status" value="1"/>
</dbReference>
<feature type="domain" description="Ketosynthase family 3 (KS3)" evidence="12">
    <location>
        <begin position="3047"/>
        <end position="3484"/>
    </location>
</feature>
<dbReference type="InterPro" id="IPR001242">
    <property type="entry name" value="Condensation_dom"/>
</dbReference>
<dbReference type="Pfam" id="PF00550">
    <property type="entry name" value="PP-binding"/>
    <property type="match status" value="3"/>
</dbReference>
<keyword evidence="10" id="KW-0812">Transmembrane</keyword>
<dbReference type="Gene3D" id="1.10.1240.100">
    <property type="match status" value="2"/>
</dbReference>
<dbReference type="SUPFAM" id="SSF56801">
    <property type="entry name" value="Acetyl-CoA synthetase-like"/>
    <property type="match status" value="2"/>
</dbReference>
<dbReference type="InterPro" id="IPR049900">
    <property type="entry name" value="PKS_mFAS_DH"/>
</dbReference>
<evidence type="ECO:0000256" key="8">
    <source>
        <dbReference type="ARBA" id="ARBA00054155"/>
    </source>
</evidence>
<evidence type="ECO:0000313" key="14">
    <source>
        <dbReference type="EMBL" id="SLM49934.1"/>
    </source>
</evidence>
<dbReference type="SMART" id="SM00822">
    <property type="entry name" value="PKS_KR"/>
    <property type="match status" value="1"/>
</dbReference>
<dbReference type="InterPro" id="IPR020807">
    <property type="entry name" value="PKS_DH"/>
</dbReference>
<evidence type="ECO:0000313" key="15">
    <source>
        <dbReference type="Proteomes" id="UP000192042"/>
    </source>
</evidence>
<dbReference type="CDD" id="cd05930">
    <property type="entry name" value="A_NRPS"/>
    <property type="match status" value="2"/>
</dbReference>
<dbReference type="GO" id="GO:0004315">
    <property type="term" value="F:3-oxoacyl-[acyl-carrier-protein] synthase activity"/>
    <property type="evidence" value="ECO:0007669"/>
    <property type="project" value="InterPro"/>
</dbReference>
<evidence type="ECO:0000256" key="5">
    <source>
        <dbReference type="ARBA" id="ARBA00022553"/>
    </source>
</evidence>
<dbReference type="FunFam" id="3.40.50.980:FF:000001">
    <property type="entry name" value="Non-ribosomal peptide synthetase"/>
    <property type="match status" value="1"/>
</dbReference>
<reference evidence="14 15" key="1">
    <citation type="submission" date="2017-03" db="EMBL/GenBank/DDBJ databases">
        <authorList>
            <person name="Afonso C.L."/>
            <person name="Miller P.J."/>
            <person name="Scott M.A."/>
            <person name="Spackman E."/>
            <person name="Goraichik I."/>
            <person name="Dimitrov K.M."/>
            <person name="Suarez D.L."/>
            <person name="Swayne D.E."/>
        </authorList>
    </citation>
    <scope>NUCLEOTIDE SEQUENCE [LARGE SCALE GENOMIC DNA]</scope>
    <source>
        <strain evidence="14">Genome sequencing of Nitrospira japonica strain NJ11</strain>
    </source>
</reference>
<evidence type="ECO:0000256" key="6">
    <source>
        <dbReference type="ARBA" id="ARBA00022679"/>
    </source>
</evidence>
<dbReference type="InterPro" id="IPR050091">
    <property type="entry name" value="PKS_NRPS_Biosynth_Enz"/>
</dbReference>
<keyword evidence="10" id="KW-0472">Membrane</keyword>
<dbReference type="InterPro" id="IPR020806">
    <property type="entry name" value="PKS_PP-bd"/>
</dbReference>
<dbReference type="InterPro" id="IPR023213">
    <property type="entry name" value="CAT-like_dom_sf"/>
</dbReference>
<sequence>MQNRHRKGARGAASRTDEQCFSRALQHSGHGAWRRLASPLANDAARRRLHSLAACYGATESTLFVAAVLILLSQYLGTDEVSLTVIAQGADGHACPRIVRVDCPGSRKTSDLVQDVRIQLAADANMPSHDSMLPCAVILDTNYVVNTFSGVLAFEFCSDKPSGWLSLHHRSGAFARWLVHQLAHHLTRVIASCLSNPTLPLARARLLEDSEAAAMMANGTGPRREYPTNVTLLRLFDNQVFTAPDQIIVIDPCDANGPSGVSNRVLDGRVRSLTGRLAALGVGVAMPVVVYVRRSVDALVTFLAIQRLGAAYVPLDHSYPTEYLRLIVDDTRAPVVITDHALDPSVVPPTTHLIAVSDDAGERPVIAEHIGTTTPCLIMYTSGSTGRPKGVVHCQRQLINRLHWMWETYPFSDGDVLAQRSSISVMPSMWELLGGVLAGIPTVIVPDAVLRDPVDFAAFLAQHRVSFITLTPTLLNLLLDARERAPAWPDRLRIVIIGGEPLTNALLRRFHAIFPRTLLVNDFGATEVNTILHTAFPPTEHGVEHGRGFRPIANVTTVILDPYMRPVPFGVEGELCVAGAPVALEYLNRPDLTVERFVEASPSDGAMPSRFYRTGDMGYMLPDGIYITGRRDHQVKVNGMRLELGGVERVLSDHPSVGECAVIHRALPDRTCLEAYVVGRKGHTRSAVDLRAFLLKRLPSHMVPQRIAWTESLPRRPNGKLDRIALCASPPTEPVRTPAGPDGPERIRALVREVAASVVGVDASAIRCDVELVLLGFDSIATIDFARRLSDKLQRPISAVMVYDYPTLDALLSQLCGTPEPAVARAAPVVKDHDSIAIVGISGRFPGANDIHQFWGNLCAGIESISTQTYGRWNPEAVYDPDPARDRRSYSKWGGFLAGADKFDPEFFGLSPAEARAMDPQQRLCLMESWRALEDSGCAGPGLEHQTVGVYVGARASDYAALISASGGAPDANTLLGNDMSLLAARISYFNNLRGPSVVVDTACSSSLVAVHLACRSLIAGECTVSLAGGVCVTNDPSFYVATSKLGVFSPTGHCRAFDEAADGFVHGEGVAFIVLKRLNDALADGDHIRAIIRGTAVNQDGRSNGIVAPNGRAQSELQTSLYHRLGIDPATIGFIEAHGTGTRLGDSIEVEALMRTFRRFTSRRQFCAIGSVKTNIGHLTAAAGIAGLIKATLCLYHRQFVPSLHFHRPNPLLNLADSPFFVATAHTAWNADKGLLRRAAVNAFGIGGTNAHCVLEESPHPPNPDLPKGGSWVFPMTAATPAAARHLVVAFLRWIDEAGRGATLRDISYSLLSGRKLFPHGYVFVARSQEELRSLARHALEADGSCGLRAVTPSPTAATAGPPLAFDPAVMSFEKACRIADTITRGVDDEWRELFAGGTSRRIPLPTYPFAQERFWIDAPQDAVPNNGSPCEGRADPCRTIANAVAQVLGVDDASVSSGRSLRDYGFDSVRSITLKLSLERTLGFSVPLELLLGDCSIADLSARLFENTIAADAHPRWVESGEPNRPFPLTELQAAYFVARRIPDYAGVGAHTYLEFYVERLDLERLESAWRRLVALHPMLRAVIDRDGTQRVLAELPDFDFVRYDVQGDRARLDEHLAKVRREMSHRVYQIAEWPLFDIRITTGAAGPARVDVSMDSWIVDGPSASLLFRQWRMLYEGREIQPPRATFRDFVMTMKQFEGSAAHRRSLEYWKKRLRELPPHPRLPSRRHYAGRPVNATDERRRLHALVPTAVWQRIKAALVNAKVSPSVGLLGLFAEQVRDAGWGDRFSLVLTLDGRLALHPDIDEVVGPFTSTSIFIVDDHADLSLPERLRRYQRQLWQDLNHRYVGGVAALRDATREMQQRLNVVFSSTLWSGAQSADAPTWLSTADFEVSQTPGVDLHMQAYERAEGLHLAWDVAIDRLELGDIQPVFDGLTRRTLQLGDATEAAWEADAEVLAQRRELIGWATTTGEQDAPLTPLQQSYVAHRLMHPAEPLATVYREFELVSFDAMRLQRAIDVVIRNSSTLRSVLQPDRGRLVEFPIVSYPVRVEDLRGLDPEAIRSRLNSVRAEMENSLRRGRWPRFAVRAWQVESDVARLQVLLDSVAFDGYSVGLFYDQLFRGYYDEDETGTPSSAFRHYATARARYIETAAYQADRRYWANKLATIPSGPTWPWPRPPDSSPSLRLEFTFDRWDALRQKAHARGRNPATVLLATYAEALRRATNDDAFTIVVVDYHQREAFPSLKADYGDCSTVSWLPWSAATRSFEQRLSDLENELRRDNLHGWGNPFEALRAGGSAADLGRRFPAAFTDCLNVPVLNHPQVSECIAYSSTPGIDIDHVVVRSGNGVKSTWQISQNLMTAAEAARILEQYQRILAELAVDESAWKRAASELAPPPPALLAPALLPEAWNQTDADYDRTQCIHRLFEQRASEAPDRVALIAADGELTYGQLERRANQLMHFLRTQQIGRGALVGLLMERSLDTVVTLLAILKSGAAYVPLSLSDPPVRIASIIQQSGLSLVVTQTRYASLVGASRTICLDAQASAIARESVVPFTGTRTRADDVAYVIFTSGSTGQPKGVVVQHRPVVNLIGWVHKTFGFGPIDRVLFVNSLAFDLSVFDIFGMLACGGSIHIADDSERADAARLADILLSGSITFWNSAPAYMQFLLPSLRSRIAAEPPEVRHVFLSGDWVSVSLVGEVRESLRVAQLVALGGATEATIWSNYFVVPEIDPRWSNIPYGKPIQNARYYILDERRRPCATGQKGHLYIGGECLSAGYLHAEELTSQKFVPDPFHERQGMTMYATGDLARVGSDGNIEFLGRMDNQVKLRGFRIELAEIETALTKAGLESAVAVVREEKAGNPFIAAFGVSHDDEGFITDDAFWQRLRDQLPEYMIPSRVCVLKTLPTTDNGKVDRKRLSQESWMELLAHATQKPHALDIANTSGPGRACLVKLLCSTLGNLLSLDPTKFDGSTDLAALGANSLHFAVLAERLGEAMGRPVNPATLFHCATIDALIQAVSDPSLTRSVAPGVIAADLDAARTPADRLTELSIIGIHCRMPHSDGLDAFWTNIVASHDCIDPIPPDRWDWKTHYGDPNGEGNVTSAHCAGFIRDIDCFDAAFFAISPREAELMDPRQRLLLEGVWKTLEDAGYRPTSLRGQPIGVFVGALGDEYAALLQQKGGALDRFSLTGSARSFLANRVSYYFGWHGPSEVIDTTCSSSLVAVHNAARAIQNGDCSMAIVAGINVMIDPIPHISLSKVGVLSADGACKTFDTSANGYVRGEGLGIVLLKSLADAEADKDHIYAAVCGTAVNHGGRASALTAPNAGAQARVIVEAHRRSGLHPRQIGYIEAHGTGTPLGDPIEIEGIKEALTTLYGDRREALPSEKHVSVGSVKTSIGHLEGAAGIAGLLKAVAALRYRQLPPTRHLTKLNPRIEINGTPLFFHTDARPWSAHLDASGRRLLRAAGVSAFGFGGVNAHVVVREHEFLLKETGLGTAARSIIPLSAETKQQLADYARALSAALTTVDGARIHDVAYTLAVGRESFSQRAAFVTNSIQELVRQLTAFACGDHAIPDVCIGSGLEDADRASAAPSIYAPSVPHQTDPTAVAQAWVRGHTIDWRMLYADMNYRRISLPTYPFARTRYWHPALRPQAEDRSRALLVESSTSSGRAFRLYLARNERFVADHTINSTPVLAASAYAALSDAVGRRILDSDTLAIADVVWSRPLRFTDDEPKPIDITVSPHGDGHLLSFQASSNGEQVELCSARLDGAPPRRRERVDIDIIKARCGVQLSGTACYRRLHDAGLRFGPSLRVIQSVWCGPYEAIARLAIEDSDLAVAWQWAERLNPALLDGAFQLSVLHELLNSDGCAPASLALPFSAKRITPYSALPSQCYAFVLLDKTSRTASSVRKCEITLLSDVGEPLVHIEQSTGRPQKRRESAQYARVYRESWQRVAAPLPRKDGAAITRHLFVGLPALADAFSRAGHGVLANAILAKKSTASMSYGAAVPWPSLLRQFDGVTPGRLVVWYDSVGLMSLPANDQVCFSFDTMFELSKQLLALRLRKPCFVIISSVSAAGRDESPTVGALSGFARAVRSENPLLRLKLVQWVGLSEAELVGRCKELTYIVDGLCAWAPDATEHRIDLRTSAYEVKRLTADYSPCLSQGLHVRPGGVYVVTGGGGGIGQRIARRLVECGAKVALIGRSAEPQTAVVEPSLSAAARYLQADVTDAVAIAKGLTTVRAELGPIRGVFHCAGVAGGQLLLHRPLSAARHVLAPKVLGTINLDEATRNDPLDYFVLFSSLASVTGPVGASDYAYANRYGDLFSEHRNAMIRSGQRQGVTVSVSWPPWSDGGMSLPPREIDHLRSMGLTPIGSNKAIEVLAACLAAGGGHFIVGCGNGADIERFFSTSISPMTTHEQEARS</sequence>
<dbReference type="Gene3D" id="3.30.559.10">
    <property type="entry name" value="Chloramphenicol acetyltransferase-like domain"/>
    <property type="match status" value="2"/>
</dbReference>
<dbReference type="GO" id="GO:0006633">
    <property type="term" value="P:fatty acid biosynthetic process"/>
    <property type="evidence" value="ECO:0007669"/>
    <property type="project" value="InterPro"/>
</dbReference>
<evidence type="ECO:0000256" key="2">
    <source>
        <dbReference type="ARBA" id="ARBA00004792"/>
    </source>
</evidence>
<keyword evidence="4" id="KW-0963">Cytoplasm</keyword>
<gene>
    <name evidence="14" type="ORF">NSJP_3767</name>
</gene>
<feature type="domain" description="Carrier" evidence="11">
    <location>
        <begin position="2946"/>
        <end position="3023"/>
    </location>
</feature>
<dbReference type="Gene3D" id="3.30.300.30">
    <property type="match status" value="2"/>
</dbReference>
<dbReference type="PROSITE" id="PS50075">
    <property type="entry name" value="CARRIER"/>
    <property type="match status" value="3"/>
</dbReference>
<dbReference type="InterPro" id="IPR057326">
    <property type="entry name" value="KR_dom"/>
</dbReference>
<dbReference type="InterPro" id="IPR020845">
    <property type="entry name" value="AMP-binding_CS"/>
</dbReference>
<dbReference type="Pfam" id="PF00501">
    <property type="entry name" value="AMP-binding"/>
    <property type="match status" value="2"/>
</dbReference>
<dbReference type="Gene3D" id="3.30.559.30">
    <property type="entry name" value="Nonribosomal peptide synthetase, condensation domain"/>
    <property type="match status" value="3"/>
</dbReference>
<dbReference type="InterPro" id="IPR032821">
    <property type="entry name" value="PKS_assoc"/>
</dbReference>
<dbReference type="InterPro" id="IPR045851">
    <property type="entry name" value="AMP-bd_C_sf"/>
</dbReference>
<dbReference type="InterPro" id="IPR036736">
    <property type="entry name" value="ACP-like_sf"/>
</dbReference>
<dbReference type="InterPro" id="IPR014030">
    <property type="entry name" value="Ketoacyl_synth_N"/>
</dbReference>